<accession>A0ACD5U5U0</accession>
<reference evidence="1" key="2">
    <citation type="submission" date="2025-09" db="UniProtKB">
        <authorList>
            <consortium name="EnsemblPlants"/>
        </authorList>
    </citation>
    <scope>IDENTIFICATION</scope>
</reference>
<dbReference type="Proteomes" id="UP001732700">
    <property type="component" value="Chromosome 1D"/>
</dbReference>
<organism evidence="1 2">
    <name type="scientific">Avena sativa</name>
    <name type="common">Oat</name>
    <dbReference type="NCBI Taxonomy" id="4498"/>
    <lineage>
        <taxon>Eukaryota</taxon>
        <taxon>Viridiplantae</taxon>
        <taxon>Streptophyta</taxon>
        <taxon>Embryophyta</taxon>
        <taxon>Tracheophyta</taxon>
        <taxon>Spermatophyta</taxon>
        <taxon>Magnoliopsida</taxon>
        <taxon>Liliopsida</taxon>
        <taxon>Poales</taxon>
        <taxon>Poaceae</taxon>
        <taxon>BOP clade</taxon>
        <taxon>Pooideae</taxon>
        <taxon>Poodae</taxon>
        <taxon>Poeae</taxon>
        <taxon>Poeae Chloroplast Group 1 (Aveneae type)</taxon>
        <taxon>Aveninae</taxon>
        <taxon>Avena</taxon>
    </lineage>
</organism>
<protein>
    <submittedName>
        <fullName evidence="1">Uncharacterized protein</fullName>
    </submittedName>
</protein>
<evidence type="ECO:0000313" key="2">
    <source>
        <dbReference type="Proteomes" id="UP001732700"/>
    </source>
</evidence>
<name>A0ACD5U5U0_AVESA</name>
<dbReference type="EnsemblPlants" id="AVESA.00010b.r2.1DG0181240.1">
    <property type="protein sequence ID" value="AVESA.00010b.r2.1DG0181240.1.CDS.1"/>
    <property type="gene ID" value="AVESA.00010b.r2.1DG0181240"/>
</dbReference>
<reference evidence="1" key="1">
    <citation type="submission" date="2021-05" db="EMBL/GenBank/DDBJ databases">
        <authorList>
            <person name="Scholz U."/>
            <person name="Mascher M."/>
            <person name="Fiebig A."/>
        </authorList>
    </citation>
    <scope>NUCLEOTIDE SEQUENCE [LARGE SCALE GENOMIC DNA]</scope>
</reference>
<keyword evidence="2" id="KW-1185">Reference proteome</keyword>
<proteinExistence type="predicted"/>
<evidence type="ECO:0000313" key="1">
    <source>
        <dbReference type="EnsemblPlants" id="AVESA.00010b.r2.1DG0181240.1.CDS.1"/>
    </source>
</evidence>
<sequence length="163" mass="18363">MIDKNARGNIADKFLKTRVQLPLYAALRKKITLTDEITVDKVKVQVYYERLPNFCMFCGFIGHMEASCDFPTADRKIKYSLDMRVQPVHFADPRTWILPEAMGTTQAQQMPAAPWRASKPAPAIIHQGAIEQVADEVAKLKFVDTNTLPSGVLENKKDDAMPI</sequence>